<dbReference type="KEGG" id="vg:14005928"/>
<evidence type="ECO:0008006" key="4">
    <source>
        <dbReference type="Google" id="ProtNLM"/>
    </source>
</evidence>
<feature type="region of interest" description="Disordered" evidence="1">
    <location>
        <begin position="269"/>
        <end position="425"/>
    </location>
</feature>
<dbReference type="RefSeq" id="YP_007002267.1">
    <property type="nucleotide sequence ID" value="NC_019448.1"/>
</dbReference>
<evidence type="ECO:0000313" key="2">
    <source>
        <dbReference type="EMBL" id="AFF28616.1"/>
    </source>
</evidence>
<organism evidence="2 3">
    <name type="scientific">Staphylococcus phage G15</name>
    <dbReference type="NCBI Taxonomy" id="760530"/>
    <lineage>
        <taxon>Viruses</taxon>
        <taxon>Duplodnaviria</taxon>
        <taxon>Heunggongvirae</taxon>
        <taxon>Uroviricota</taxon>
        <taxon>Caudoviricetes</taxon>
        <taxon>Herelleviridae</taxon>
        <taxon>Twortvirinae</taxon>
        <taxon>Kayvirus</taxon>
        <taxon>Kayvirus G15</taxon>
    </lineage>
</organism>
<feature type="compositionally biased region" description="Polar residues" evidence="1">
    <location>
        <begin position="280"/>
        <end position="294"/>
    </location>
</feature>
<name>I6P8K8_BPG15</name>
<evidence type="ECO:0000256" key="1">
    <source>
        <dbReference type="SAM" id="MobiDB-lite"/>
    </source>
</evidence>
<reference evidence="2 3" key="1">
    <citation type="journal article" date="2012" name="J. Virol.">
        <title>Complete Genome Sequence of Staphylococcus aureus Bacteriophage GH15.</title>
        <authorList>
            <person name="Gu J."/>
            <person name="Liu X."/>
            <person name="Lu R."/>
            <person name="Li Y."/>
            <person name="Song J."/>
            <person name="Lei L."/>
            <person name="Sun C."/>
            <person name="Feng X."/>
            <person name="Du C."/>
            <person name="Yu H."/>
            <person name="Yang Y."/>
            <person name="Han W."/>
        </authorList>
    </citation>
    <scope>NUCLEOTIDE SEQUENCE [LARGE SCALE GENOMIC DNA]</scope>
</reference>
<gene>
    <name evidence="2" type="ORF">GH15_144</name>
</gene>
<feature type="compositionally biased region" description="Polar residues" evidence="1">
    <location>
        <begin position="329"/>
        <end position="367"/>
    </location>
</feature>
<feature type="compositionally biased region" description="Low complexity" evidence="1">
    <location>
        <begin position="383"/>
        <end position="425"/>
    </location>
</feature>
<sequence>MDFNQFINNEASKLESNNSSFNNNVESYKPKNPVLRLGNIKDANGNKVTKENAFVRVLPPAQGTNVFFKEFRTTGINYSKKDGSQGFTGLTLPAEPGSSVLDPYIQDWITNGVQFSRFPNKPGVRYYIHVIEYFNNNGQIQPKTDEQGNVMIQPMELSNTGYKELVANLKDTMLKPSPNAPHSFISANEAFLVNIAKAKKGEMSWKVSVYPNAPLGALPQGWEQQLSDLEQLAKPTEEQNPNFVNFLINNVNNTELSHDNFKFNRESNVLGEEPSEPKQAPTQQDIDSQMPSNIGGQPNQPQQGQVGQYTQQGQNNGQGQQLQGNQQPISNTQFGQGTPSGQQPNNTGSVDWDNLAQQQSQPDSNPFNDFDVNSVDDSQVPFETQPQNTQQAPEPQQTTQEPPKQKQTQTQSIDDVLGGLDLDNL</sequence>
<dbReference type="EMBL" id="JQ686190">
    <property type="protein sequence ID" value="AFF28616.1"/>
    <property type="molecule type" value="Genomic_DNA"/>
</dbReference>
<dbReference type="GeneID" id="14005928"/>
<evidence type="ECO:0000313" key="3">
    <source>
        <dbReference type="Proteomes" id="UP000006134"/>
    </source>
</evidence>
<accession>I6P8K8</accession>
<keyword evidence="3" id="KW-1185">Reference proteome</keyword>
<protein>
    <recommendedName>
        <fullName evidence="4">Single-stranded DNA-binding protein</fullName>
    </recommendedName>
</protein>
<proteinExistence type="predicted"/>
<dbReference type="Proteomes" id="UP000006134">
    <property type="component" value="Segment"/>
</dbReference>
<feature type="compositionally biased region" description="Low complexity" evidence="1">
    <location>
        <begin position="295"/>
        <end position="328"/>
    </location>
</feature>